<feature type="non-terminal residue" evidence="1">
    <location>
        <position position="129"/>
    </location>
</feature>
<evidence type="ECO:0000313" key="1">
    <source>
        <dbReference type="EMBL" id="KKL79983.1"/>
    </source>
</evidence>
<name>A0A0F9F0R5_9ZZZZ</name>
<protein>
    <submittedName>
        <fullName evidence="1">Uncharacterized protein</fullName>
    </submittedName>
</protein>
<dbReference type="AlphaFoldDB" id="A0A0F9F0R5"/>
<comment type="caution">
    <text evidence="1">The sequence shown here is derived from an EMBL/GenBank/DDBJ whole genome shotgun (WGS) entry which is preliminary data.</text>
</comment>
<organism evidence="1">
    <name type="scientific">marine sediment metagenome</name>
    <dbReference type="NCBI Taxonomy" id="412755"/>
    <lineage>
        <taxon>unclassified sequences</taxon>
        <taxon>metagenomes</taxon>
        <taxon>ecological metagenomes</taxon>
    </lineage>
</organism>
<reference evidence="1" key="1">
    <citation type="journal article" date="2015" name="Nature">
        <title>Complex archaea that bridge the gap between prokaryotes and eukaryotes.</title>
        <authorList>
            <person name="Spang A."/>
            <person name="Saw J.H."/>
            <person name="Jorgensen S.L."/>
            <person name="Zaremba-Niedzwiedzka K."/>
            <person name="Martijn J."/>
            <person name="Lind A.E."/>
            <person name="van Eijk R."/>
            <person name="Schleper C."/>
            <person name="Guy L."/>
            <person name="Ettema T.J."/>
        </authorList>
    </citation>
    <scope>NUCLEOTIDE SEQUENCE</scope>
</reference>
<sequence length="129" mass="15397">MSYEQFEREALLDTRAREAYGSYLESLSWDYFVTVTFRKPWRDAIKAHEAVWGTLHSECYAKRAFLAVERHKYPSREVHVHGLISDYDGSWRPNVLLPWDMWEKLFHHFGRTRVEPIKSPRDVSSYCAK</sequence>
<accession>A0A0F9F0R5</accession>
<dbReference type="EMBL" id="LAZR01023002">
    <property type="protein sequence ID" value="KKL79983.1"/>
    <property type="molecule type" value="Genomic_DNA"/>
</dbReference>
<proteinExistence type="predicted"/>
<gene>
    <name evidence="1" type="ORF">LCGC14_2009400</name>
</gene>